<gene>
    <name evidence="2" type="ORF">E2F48_14780</name>
</gene>
<reference evidence="2 3" key="1">
    <citation type="submission" date="2019-03" db="EMBL/GenBank/DDBJ databases">
        <title>Arthrobacter sp. nov., an bacterium isolated from biocrust in Mu Us Desert.</title>
        <authorList>
            <person name="Lixiong L."/>
        </authorList>
    </citation>
    <scope>NUCLEOTIDE SEQUENCE [LARGE SCALE GENOMIC DNA]</scope>
    <source>
        <strain evidence="2 3">SLN-3</strain>
    </source>
</reference>
<dbReference type="Proteomes" id="UP000295411">
    <property type="component" value="Unassembled WGS sequence"/>
</dbReference>
<dbReference type="OrthoDB" id="3252095at2"/>
<protein>
    <recommendedName>
        <fullName evidence="1">DUF4097 domain-containing protein</fullName>
    </recommendedName>
</protein>
<dbReference type="RefSeq" id="WP_133404730.1">
    <property type="nucleotide sequence ID" value="NZ_SMTK01000005.1"/>
</dbReference>
<evidence type="ECO:0000259" key="1">
    <source>
        <dbReference type="Pfam" id="PF13349"/>
    </source>
</evidence>
<evidence type="ECO:0000313" key="3">
    <source>
        <dbReference type="Proteomes" id="UP000295411"/>
    </source>
</evidence>
<comment type="caution">
    <text evidence="2">The sequence shown here is derived from an EMBL/GenBank/DDBJ whole genome shotgun (WGS) entry which is preliminary data.</text>
</comment>
<evidence type="ECO:0000313" key="2">
    <source>
        <dbReference type="EMBL" id="TDK24046.1"/>
    </source>
</evidence>
<sequence>MTLFETPGPVGVRIDIGARGDIWVGATDRAEVTVEVRPRNPSRSLDVDAAEQTTVEFVDGRLSVKLKQWRRHSWFSDGGAVVVAVEAPIGSSLEVSSGMGSLRADGEFGDVSLSTGVGEIRVGTCAALRAKTGMGDIAVLRAAGPAELASGTGRIHVDSLDGSGSIRNSNGETFVGEVTGDLQVKAANGDILIHRAGGNVNARASNGAVRIQEVHRGVITAHTSAGSIDVGVRPGSAVWLGLTTKFGQVRSGLDRADAPDDGRATVQVRADSSYGDVTVHSSADFGAGMP</sequence>
<dbReference type="Pfam" id="PF13349">
    <property type="entry name" value="DUF4097"/>
    <property type="match status" value="1"/>
</dbReference>
<proteinExistence type="predicted"/>
<feature type="domain" description="DUF4097" evidence="1">
    <location>
        <begin position="20"/>
        <end position="213"/>
    </location>
</feature>
<organism evidence="2 3">
    <name type="scientific">Arthrobacter crusticola</name>
    <dbReference type="NCBI Taxonomy" id="2547960"/>
    <lineage>
        <taxon>Bacteria</taxon>
        <taxon>Bacillati</taxon>
        <taxon>Actinomycetota</taxon>
        <taxon>Actinomycetes</taxon>
        <taxon>Micrococcales</taxon>
        <taxon>Micrococcaceae</taxon>
        <taxon>Arthrobacter</taxon>
    </lineage>
</organism>
<keyword evidence="3" id="KW-1185">Reference proteome</keyword>
<accession>A0A4V3ALR2</accession>
<dbReference type="InterPro" id="IPR025164">
    <property type="entry name" value="Toastrack_DUF4097"/>
</dbReference>
<dbReference type="EMBL" id="SMTK01000005">
    <property type="protein sequence ID" value="TDK24046.1"/>
    <property type="molecule type" value="Genomic_DNA"/>
</dbReference>
<dbReference type="AlphaFoldDB" id="A0A4V3ALR2"/>
<name>A0A4V3ALR2_9MICC</name>
<dbReference type="Gene3D" id="2.160.20.120">
    <property type="match status" value="1"/>
</dbReference>